<dbReference type="HAMAP" id="MF_00203">
    <property type="entry name" value="UvrC"/>
    <property type="match status" value="1"/>
</dbReference>
<keyword evidence="3 6" id="KW-0228">DNA excision</keyword>
<dbReference type="SUPFAM" id="SSF82771">
    <property type="entry name" value="GIY-YIG endonuclease"/>
    <property type="match status" value="1"/>
</dbReference>
<dbReference type="InterPro" id="IPR001162">
    <property type="entry name" value="UvrC_RNase_H_dom"/>
</dbReference>
<dbReference type="Proteomes" id="UP000830835">
    <property type="component" value="Unassembled WGS sequence"/>
</dbReference>
<dbReference type="InterPro" id="IPR004791">
    <property type="entry name" value="UvrC"/>
</dbReference>
<dbReference type="Pfam" id="PF01541">
    <property type="entry name" value="GIY-YIG"/>
    <property type="match status" value="1"/>
</dbReference>
<evidence type="ECO:0000256" key="1">
    <source>
        <dbReference type="ARBA" id="ARBA00022490"/>
    </source>
</evidence>
<comment type="function">
    <text evidence="6">The UvrABC repair system catalyzes the recognition and processing of DNA lesions. UvrC both incises the 5' and 3' sides of the lesion. The N-terminal half is responsible for the 3' incision and the C-terminal half is responsible for the 5' incision.</text>
</comment>
<dbReference type="InterPro" id="IPR038476">
    <property type="entry name" value="UvrC_RNase_H_dom_sf"/>
</dbReference>
<evidence type="ECO:0000256" key="5">
    <source>
        <dbReference type="ARBA" id="ARBA00023204"/>
    </source>
</evidence>
<dbReference type="Pfam" id="PF22920">
    <property type="entry name" value="UvrC_RNaseH"/>
    <property type="match status" value="1"/>
</dbReference>
<dbReference type="InterPro" id="IPR010994">
    <property type="entry name" value="RuvA_2-like"/>
</dbReference>
<organism evidence="10 11">
    <name type="scientific">Thermostichus vulcanus str. 'Rupite'</name>
    <dbReference type="NCBI Taxonomy" id="2813851"/>
    <lineage>
        <taxon>Bacteria</taxon>
        <taxon>Bacillati</taxon>
        <taxon>Cyanobacteriota</taxon>
        <taxon>Cyanophyceae</taxon>
        <taxon>Thermostichales</taxon>
        <taxon>Thermostichaceae</taxon>
        <taxon>Thermostichus</taxon>
    </lineage>
</organism>
<evidence type="ECO:0000313" key="11">
    <source>
        <dbReference type="Proteomes" id="UP000830835"/>
    </source>
</evidence>
<name>A0ABT0C816_THEVL</name>
<reference evidence="10" key="1">
    <citation type="submission" date="2021-02" db="EMBL/GenBank/DDBJ databases">
        <title>The CRISPR/cas machinery reduction and long-range gene transfer in the hot spring cyanobacterium Synechococcus.</title>
        <authorList>
            <person name="Dvorak P."/>
            <person name="Jahodarova E."/>
            <person name="Hasler P."/>
            <person name="Poulickova A."/>
        </authorList>
    </citation>
    <scope>NUCLEOTIDE SEQUENCE</scope>
    <source>
        <strain evidence="10">Rupite</strain>
    </source>
</reference>
<dbReference type="SUPFAM" id="SSF47781">
    <property type="entry name" value="RuvA domain 2-like"/>
    <property type="match status" value="1"/>
</dbReference>
<evidence type="ECO:0000256" key="6">
    <source>
        <dbReference type="HAMAP-Rule" id="MF_00203"/>
    </source>
</evidence>
<evidence type="ECO:0000259" key="9">
    <source>
        <dbReference type="PROSITE" id="PS50165"/>
    </source>
</evidence>
<keyword evidence="1 6" id="KW-0963">Cytoplasm</keyword>
<dbReference type="InterPro" id="IPR001943">
    <property type="entry name" value="UVR_dom"/>
</dbReference>
<keyword evidence="2 6" id="KW-0227">DNA damage</keyword>
<comment type="subunit">
    <text evidence="6">Interacts with UvrB in an incision complex.</text>
</comment>
<accession>A0ABT0C816</accession>
<dbReference type="Pfam" id="PF14520">
    <property type="entry name" value="HHH_5"/>
    <property type="match status" value="1"/>
</dbReference>
<dbReference type="NCBIfam" id="NF001824">
    <property type="entry name" value="PRK00558.1-5"/>
    <property type="match status" value="1"/>
</dbReference>
<keyword evidence="6" id="KW-0742">SOS response</keyword>
<feature type="domain" description="UvrC family homology region profile" evidence="9">
    <location>
        <begin position="263"/>
        <end position="489"/>
    </location>
</feature>
<dbReference type="InterPro" id="IPR047296">
    <property type="entry name" value="GIY-YIG_UvrC_Cho"/>
</dbReference>
<dbReference type="PROSITE" id="PS50151">
    <property type="entry name" value="UVR"/>
    <property type="match status" value="1"/>
</dbReference>
<feature type="domain" description="UVR" evidence="7">
    <location>
        <begin position="210"/>
        <end position="245"/>
    </location>
</feature>
<dbReference type="EMBL" id="JAFIRA010000004">
    <property type="protein sequence ID" value="MCJ2541844.1"/>
    <property type="molecule type" value="Genomic_DNA"/>
</dbReference>
<evidence type="ECO:0000256" key="2">
    <source>
        <dbReference type="ARBA" id="ARBA00022763"/>
    </source>
</evidence>
<gene>
    <name evidence="6 10" type="primary">uvrC</name>
    <name evidence="10" type="ORF">JX360_02810</name>
</gene>
<dbReference type="InterPro" id="IPR050066">
    <property type="entry name" value="UvrABC_protein_C"/>
</dbReference>
<keyword evidence="11" id="KW-1185">Reference proteome</keyword>
<dbReference type="Pfam" id="PF08459">
    <property type="entry name" value="UvrC_RNaseH_dom"/>
    <property type="match status" value="1"/>
</dbReference>
<dbReference type="CDD" id="cd10434">
    <property type="entry name" value="GIY-YIG_UvrC_Cho"/>
    <property type="match status" value="1"/>
</dbReference>
<evidence type="ECO:0000259" key="7">
    <source>
        <dbReference type="PROSITE" id="PS50151"/>
    </source>
</evidence>
<keyword evidence="5 6" id="KW-0234">DNA repair</keyword>
<dbReference type="Gene3D" id="4.10.860.10">
    <property type="entry name" value="UVR domain"/>
    <property type="match status" value="1"/>
</dbReference>
<evidence type="ECO:0000259" key="8">
    <source>
        <dbReference type="PROSITE" id="PS50164"/>
    </source>
</evidence>
<protein>
    <recommendedName>
        <fullName evidence="6">UvrABC system protein C</fullName>
        <shortName evidence="6">Protein UvrC</shortName>
    </recommendedName>
    <alternativeName>
        <fullName evidence="6">Excinuclease ABC subunit C</fullName>
    </alternativeName>
</protein>
<dbReference type="PROSITE" id="PS50165">
    <property type="entry name" value="UVRC"/>
    <property type="match status" value="1"/>
</dbReference>
<dbReference type="PROSITE" id="PS50164">
    <property type="entry name" value="GIY_YIG"/>
    <property type="match status" value="1"/>
</dbReference>
<dbReference type="InterPro" id="IPR035901">
    <property type="entry name" value="GIY-YIG_endonuc_sf"/>
</dbReference>
<evidence type="ECO:0000256" key="4">
    <source>
        <dbReference type="ARBA" id="ARBA00022881"/>
    </source>
</evidence>
<evidence type="ECO:0000256" key="3">
    <source>
        <dbReference type="ARBA" id="ARBA00022769"/>
    </source>
</evidence>
<dbReference type="InterPro" id="IPR000305">
    <property type="entry name" value="GIY-YIG_endonuc"/>
</dbReference>
<dbReference type="SUPFAM" id="SSF46600">
    <property type="entry name" value="C-terminal UvrC-binding domain of UvrB"/>
    <property type="match status" value="1"/>
</dbReference>
<feature type="domain" description="GIY-YIG" evidence="8">
    <location>
        <begin position="21"/>
        <end position="100"/>
    </location>
</feature>
<keyword evidence="4 6" id="KW-0267">Excision nuclease</keyword>
<proteinExistence type="inferred from homology"/>
<dbReference type="RefSeq" id="WP_244349057.1">
    <property type="nucleotide sequence ID" value="NZ_JAFIRA010000004.1"/>
</dbReference>
<dbReference type="Gene3D" id="3.30.420.340">
    <property type="entry name" value="UvrC, RNAse H endonuclease domain"/>
    <property type="match status" value="1"/>
</dbReference>
<dbReference type="SMART" id="SM00278">
    <property type="entry name" value="HhH1"/>
    <property type="match status" value="2"/>
</dbReference>
<dbReference type="InterPro" id="IPR036876">
    <property type="entry name" value="UVR_dom_sf"/>
</dbReference>
<comment type="subcellular location">
    <subcellularLocation>
        <location evidence="6">Cytoplasm</location>
    </subcellularLocation>
</comment>
<dbReference type="Pfam" id="PF02151">
    <property type="entry name" value="UVR"/>
    <property type="match status" value="1"/>
</dbReference>
<evidence type="ECO:0000313" key="10">
    <source>
        <dbReference type="EMBL" id="MCJ2541844.1"/>
    </source>
</evidence>
<sequence>MTAPLIQNRDLLENRLKELPAEPGVYLMRDATDQILYVGKSKKLRSRVRSYFRFTSDLSPRIQRMVMQVCEIEFIVTDNESEALALEDNLIKTHQPPYNVLLKDDKKYPYLCITWSNTYPHLYITRHRRLNQNQDKYYGPYTDVGLLRYTLGLVKRIFPLRQRPKPLYKDRTCLNYDIGRCPGVCQGLISPEDYRKTLSQVAMIFQGQTDELVKELHQKMIQAAEQENYEAAARFRDQIRGLEQLGESQKVSLPNSTVSRDALALAMNDSRACIQLFQVRVGKLVGRLGFIAENQGDDPALILQRVLQEHYQHCDPVEIPSEILTQYELPEQDFLEAWLSQKKGRKVSLVAPQRQSKAELIELVERNAELELTRTQRLADRDAAALERLAEVLDLPEAPRRLEAYDISHIQGSDAVGSQVVFIDGLPAKQYYRRYKIRNPEVRPGRSDDFASHAEVARRRFGKMTPQDQPDLVLIDGGKGQLSAVLAVLADLGLDHLPVIGLAKREEEIFLPGDPTPIRLDPQDPARLLLQRLRDEAHRFAITFHHQQRKVRQQASTLDEIPGLGKHRQKLLLEEFRSIARIQMASVEQLAQVPGIGPKLARQIYLYFHPDSQAESLETVQVG</sequence>
<dbReference type="Gene3D" id="3.40.1440.10">
    <property type="entry name" value="GIY-YIG endonuclease"/>
    <property type="match status" value="1"/>
</dbReference>
<dbReference type="Gene3D" id="1.10.150.20">
    <property type="entry name" value="5' to 3' exonuclease, C-terminal subdomain"/>
    <property type="match status" value="1"/>
</dbReference>
<dbReference type="NCBIfam" id="TIGR00194">
    <property type="entry name" value="uvrC"/>
    <property type="match status" value="1"/>
</dbReference>
<dbReference type="PANTHER" id="PTHR30562:SF1">
    <property type="entry name" value="UVRABC SYSTEM PROTEIN C"/>
    <property type="match status" value="1"/>
</dbReference>
<comment type="caution">
    <text evidence="10">The sequence shown here is derived from an EMBL/GenBank/DDBJ whole genome shotgun (WGS) entry which is preliminary data.</text>
</comment>
<dbReference type="InterPro" id="IPR003583">
    <property type="entry name" value="Hlx-hairpin-Hlx_DNA-bd_motif"/>
</dbReference>
<comment type="similarity">
    <text evidence="6">Belongs to the UvrC family.</text>
</comment>
<dbReference type="SMART" id="SM00465">
    <property type="entry name" value="GIYc"/>
    <property type="match status" value="1"/>
</dbReference>
<dbReference type="PANTHER" id="PTHR30562">
    <property type="entry name" value="UVRC/OXIDOREDUCTASE"/>
    <property type="match status" value="1"/>
</dbReference>